<dbReference type="EMBL" id="JAANBB010000525">
    <property type="protein sequence ID" value="KAF7540392.1"/>
    <property type="molecule type" value="Genomic_DNA"/>
</dbReference>
<comment type="caution">
    <text evidence="2">The sequence shown here is derived from an EMBL/GenBank/DDBJ whole genome shotgun (WGS) entry which is preliminary data.</text>
</comment>
<dbReference type="OrthoDB" id="5244953at2759"/>
<proteinExistence type="predicted"/>
<keyword evidence="3" id="KW-1185">Reference proteome</keyword>
<feature type="region of interest" description="Disordered" evidence="1">
    <location>
        <begin position="1"/>
        <end position="140"/>
    </location>
</feature>
<accession>A0A9P5GYU3</accession>
<feature type="compositionally biased region" description="Polar residues" evidence="1">
    <location>
        <begin position="28"/>
        <end position="38"/>
    </location>
</feature>
<name>A0A9P5GYU3_9HYPO</name>
<sequence length="140" mass="15022">MAPWSSRRGSQPNNHPGDLISRIHHSARNTSSTLSPSLGSRFDISNAHADSSDSDADFHAAASSRPRKSRPAQHSRSMSQPFPSLFSGKKKKRQSSVSGLPPDLGFVDDDVVLPPPPRPTTKTHTRGAPPGARTLRPEAA</sequence>
<reference evidence="2" key="1">
    <citation type="submission" date="2020-03" db="EMBL/GenBank/DDBJ databases">
        <title>Draft Genome Sequence of Cylindrodendrum hubeiense.</title>
        <authorList>
            <person name="Buettner E."/>
            <person name="Kellner H."/>
        </authorList>
    </citation>
    <scope>NUCLEOTIDE SEQUENCE</scope>
    <source>
        <strain evidence="2">IHI 201604</strain>
    </source>
</reference>
<evidence type="ECO:0000313" key="2">
    <source>
        <dbReference type="EMBL" id="KAF7540392.1"/>
    </source>
</evidence>
<organism evidence="2 3">
    <name type="scientific">Cylindrodendrum hubeiense</name>
    <dbReference type="NCBI Taxonomy" id="595255"/>
    <lineage>
        <taxon>Eukaryota</taxon>
        <taxon>Fungi</taxon>
        <taxon>Dikarya</taxon>
        <taxon>Ascomycota</taxon>
        <taxon>Pezizomycotina</taxon>
        <taxon>Sordariomycetes</taxon>
        <taxon>Hypocreomycetidae</taxon>
        <taxon>Hypocreales</taxon>
        <taxon>Nectriaceae</taxon>
        <taxon>Cylindrodendrum</taxon>
    </lineage>
</organism>
<gene>
    <name evidence="2" type="ORF">G7Z17_g12196</name>
</gene>
<protein>
    <submittedName>
        <fullName evidence="2">Uncharacterized protein</fullName>
    </submittedName>
</protein>
<dbReference type="AlphaFoldDB" id="A0A9P5GYU3"/>
<evidence type="ECO:0000256" key="1">
    <source>
        <dbReference type="SAM" id="MobiDB-lite"/>
    </source>
</evidence>
<dbReference type="Proteomes" id="UP000722485">
    <property type="component" value="Unassembled WGS sequence"/>
</dbReference>
<evidence type="ECO:0000313" key="3">
    <source>
        <dbReference type="Proteomes" id="UP000722485"/>
    </source>
</evidence>